<protein>
    <submittedName>
        <fullName evidence="5">Hsp20/alpha crystallin family protein</fullName>
    </submittedName>
</protein>
<feature type="domain" description="SHSP" evidence="4">
    <location>
        <begin position="6"/>
        <end position="119"/>
    </location>
</feature>
<proteinExistence type="inferred from homology"/>
<evidence type="ECO:0000259" key="4">
    <source>
        <dbReference type="PROSITE" id="PS01031"/>
    </source>
</evidence>
<dbReference type="Pfam" id="PF00011">
    <property type="entry name" value="HSP20"/>
    <property type="match status" value="1"/>
</dbReference>
<feature type="compositionally biased region" description="Acidic residues" evidence="3">
    <location>
        <begin position="139"/>
        <end position="149"/>
    </location>
</feature>
<evidence type="ECO:0000256" key="3">
    <source>
        <dbReference type="SAM" id="MobiDB-lite"/>
    </source>
</evidence>
<organism evidence="5 6">
    <name type="scientific">Saliphagus infecundisoli</name>
    <dbReference type="NCBI Taxonomy" id="1849069"/>
    <lineage>
        <taxon>Archaea</taxon>
        <taxon>Methanobacteriati</taxon>
        <taxon>Methanobacteriota</taxon>
        <taxon>Stenosarchaea group</taxon>
        <taxon>Halobacteria</taxon>
        <taxon>Halobacteriales</taxon>
        <taxon>Natrialbaceae</taxon>
        <taxon>Saliphagus</taxon>
    </lineage>
</organism>
<dbReference type="InterPro" id="IPR002068">
    <property type="entry name" value="A-crystallin/Hsp20_dom"/>
</dbReference>
<comment type="caution">
    <text evidence="5">The sequence shown here is derived from an EMBL/GenBank/DDBJ whole genome shotgun (WGS) entry which is preliminary data.</text>
</comment>
<dbReference type="RefSeq" id="WP_224829541.1">
    <property type="nucleotide sequence ID" value="NZ_JAIVEF010000022.1"/>
</dbReference>
<dbReference type="SUPFAM" id="SSF49764">
    <property type="entry name" value="HSP20-like chaperones"/>
    <property type="match status" value="1"/>
</dbReference>
<evidence type="ECO:0000313" key="6">
    <source>
        <dbReference type="Proteomes" id="UP001595925"/>
    </source>
</evidence>
<dbReference type="AlphaFoldDB" id="A0ABD5QI07"/>
<evidence type="ECO:0000256" key="1">
    <source>
        <dbReference type="PROSITE-ProRule" id="PRU00285"/>
    </source>
</evidence>
<dbReference type="PROSITE" id="PS01031">
    <property type="entry name" value="SHSP"/>
    <property type="match status" value="1"/>
</dbReference>
<name>A0ABD5QI07_9EURY</name>
<dbReference type="Gene3D" id="2.60.40.790">
    <property type="match status" value="1"/>
</dbReference>
<dbReference type="InterPro" id="IPR008978">
    <property type="entry name" value="HSP20-like_chaperone"/>
</dbReference>
<accession>A0ABD5QI07</accession>
<feature type="compositionally biased region" description="Basic and acidic residues" evidence="3">
    <location>
        <begin position="100"/>
        <end position="111"/>
    </location>
</feature>
<evidence type="ECO:0000256" key="2">
    <source>
        <dbReference type="RuleBase" id="RU003616"/>
    </source>
</evidence>
<gene>
    <name evidence="5" type="ORF">ACFPFO_15835</name>
</gene>
<dbReference type="CDD" id="cd06464">
    <property type="entry name" value="ACD_sHsps-like"/>
    <property type="match status" value="1"/>
</dbReference>
<comment type="similarity">
    <text evidence="1 2">Belongs to the small heat shock protein (HSP20) family.</text>
</comment>
<dbReference type="EMBL" id="JBHSJG010000041">
    <property type="protein sequence ID" value="MFC4989209.1"/>
    <property type="molecule type" value="Genomic_DNA"/>
</dbReference>
<reference evidence="5 6" key="1">
    <citation type="journal article" date="2019" name="Int. J. Syst. Evol. Microbiol.">
        <title>The Global Catalogue of Microorganisms (GCM) 10K type strain sequencing project: providing services to taxonomists for standard genome sequencing and annotation.</title>
        <authorList>
            <consortium name="The Broad Institute Genomics Platform"/>
            <consortium name="The Broad Institute Genome Sequencing Center for Infectious Disease"/>
            <person name="Wu L."/>
            <person name="Ma J."/>
        </authorList>
    </citation>
    <scope>NUCLEOTIDE SEQUENCE [LARGE SCALE GENOMIC DNA]</scope>
    <source>
        <strain evidence="5 6">CGMCC 1.15824</strain>
    </source>
</reference>
<sequence length="149" mass="15845">MSPLRDALRDLPDGVFFDLLESEAAYLVVLDVPGVSAETVDVAVEDGTVRVEARREKDLPEEYRYVEENRSLFFDASLPLPRDAAGDPEATVTDGVLEIRLPKDRGRRSAGDADGADGSTEAAASNTDAGSLESSTTPDGEDGTDGDRA</sequence>
<feature type="region of interest" description="Disordered" evidence="3">
    <location>
        <begin position="78"/>
        <end position="149"/>
    </location>
</feature>
<evidence type="ECO:0000313" key="5">
    <source>
        <dbReference type="EMBL" id="MFC4989209.1"/>
    </source>
</evidence>
<feature type="compositionally biased region" description="Polar residues" evidence="3">
    <location>
        <begin position="122"/>
        <end position="135"/>
    </location>
</feature>
<dbReference type="Proteomes" id="UP001595925">
    <property type="component" value="Unassembled WGS sequence"/>
</dbReference>
<keyword evidence="6" id="KW-1185">Reference proteome</keyword>